<evidence type="ECO:0000313" key="1">
    <source>
        <dbReference type="EMBL" id="GGG68212.1"/>
    </source>
</evidence>
<keyword evidence="2" id="KW-1185">Reference proteome</keyword>
<organism evidence="1 2">
    <name type="scientific">Kocuria dechangensis</name>
    <dbReference type="NCBI Taxonomy" id="1176249"/>
    <lineage>
        <taxon>Bacteria</taxon>
        <taxon>Bacillati</taxon>
        <taxon>Actinomycetota</taxon>
        <taxon>Actinomycetes</taxon>
        <taxon>Micrococcales</taxon>
        <taxon>Micrococcaceae</taxon>
        <taxon>Kocuria</taxon>
    </lineage>
</organism>
<reference evidence="1" key="1">
    <citation type="journal article" date="2014" name="Int. J. Syst. Evol. Microbiol.">
        <title>Complete genome sequence of Corynebacterium casei LMG S-19264T (=DSM 44701T), isolated from a smear-ripened cheese.</title>
        <authorList>
            <consortium name="US DOE Joint Genome Institute (JGI-PGF)"/>
            <person name="Walter F."/>
            <person name="Albersmeier A."/>
            <person name="Kalinowski J."/>
            <person name="Ruckert C."/>
        </authorList>
    </citation>
    <scope>NUCLEOTIDE SEQUENCE</scope>
    <source>
        <strain evidence="1">CGMCC 1.12187</strain>
    </source>
</reference>
<protein>
    <submittedName>
        <fullName evidence="1">Uncharacterized protein</fullName>
    </submittedName>
</protein>
<dbReference type="EMBL" id="BMEQ01000029">
    <property type="protein sequence ID" value="GGG68212.1"/>
    <property type="molecule type" value="Genomic_DNA"/>
</dbReference>
<dbReference type="AlphaFoldDB" id="A0A917H5D8"/>
<dbReference type="RefSeq" id="WP_188539680.1">
    <property type="nucleotide sequence ID" value="NZ_BMEQ01000029.1"/>
</dbReference>
<name>A0A917H5D8_9MICC</name>
<evidence type="ECO:0000313" key="2">
    <source>
        <dbReference type="Proteomes" id="UP000638848"/>
    </source>
</evidence>
<sequence length="253" mass="26877">MTTTEQATAAQNDLPTLPAASLLAARNWQAETTTGLTDGTQTTTTTLYASTVDAAAIRRIFGRPWDTPVAIWWEETPEASRLVVQVRTEKVTYDGHQDLPAALAELFAEIDADVADFDADTAPAQAPAEGIERALAAHRAVHQKTLAAQQEAAALAKVSTLSALSLIATTNPQVVSAEIALTGEDTFGQCLGSLKLTGTDGEPVALVSVGDTCLFDDLDRVAMEEIPEVEIGHRFEDETGYVIDLAAFRTAHA</sequence>
<proteinExistence type="predicted"/>
<gene>
    <name evidence="1" type="ORF">GCM10011374_35690</name>
</gene>
<reference evidence="1" key="2">
    <citation type="submission" date="2020-09" db="EMBL/GenBank/DDBJ databases">
        <authorList>
            <person name="Sun Q."/>
            <person name="Zhou Y."/>
        </authorList>
    </citation>
    <scope>NUCLEOTIDE SEQUENCE</scope>
    <source>
        <strain evidence="1">CGMCC 1.12187</strain>
    </source>
</reference>
<accession>A0A917H5D8</accession>
<comment type="caution">
    <text evidence="1">The sequence shown here is derived from an EMBL/GenBank/DDBJ whole genome shotgun (WGS) entry which is preliminary data.</text>
</comment>
<dbReference type="Proteomes" id="UP000638848">
    <property type="component" value="Unassembled WGS sequence"/>
</dbReference>